<protein>
    <submittedName>
        <fullName evidence="1">Uncharacterized protein</fullName>
    </submittedName>
</protein>
<reference evidence="1 2" key="1">
    <citation type="submission" date="2016-06" db="EMBL/GenBank/DDBJ databases">
        <authorList>
            <person name="Kjaerup R.B."/>
            <person name="Dalgaard T.S."/>
            <person name="Juul-Madsen H.R."/>
        </authorList>
    </citation>
    <scope>NUCLEOTIDE SEQUENCE [LARGE SCALE GENOMIC DNA]</scope>
</reference>
<name>A0A1B2ICF1_9CAUD</name>
<dbReference type="OrthoDB" id="3177at10239"/>
<dbReference type="EMBL" id="KX397367">
    <property type="protein sequence ID" value="ANZ48939.1"/>
    <property type="molecule type" value="Genomic_DNA"/>
</dbReference>
<gene>
    <name evidence="1" type="ORF">EARLPHILLIPIV_90</name>
</gene>
<proteinExistence type="predicted"/>
<evidence type="ECO:0000313" key="1">
    <source>
        <dbReference type="EMBL" id="ANZ48939.1"/>
    </source>
</evidence>
<sequence>MLSISNANLEMVRRFCTVETAIHTCPDTVLDLDKNVVLEMLATNEISKEVALRAAYVLGCTLGTVRDMTLLERIASLSNPAYAKSWYSMRDYWSRLLYCNPENSDLLSVVLRHLSPDDIRRHDYSQERYLAAKVPFIGEIAEAPSSVQARYAQPRFEPNDPVLAEWRRRLTPAMATKLFESTGWDIFNPASDDYIMVQTTDEQTELLLDSDKPLPVVVSRGRWTRGNIERILTRIEESPARDGLMIILYERVCELWGDTSVLSKLVRDHLRYAAIMDDEHVQKIYTTDWHCCVPPIHYYLVNANYLDLRRLIETNFNARVTIFDIIRHATPEAIRAISVEAVRWLAEYHPHDYKGMRNVLNVIANHTTSVAWDSDTAEIVMRGMRRTYTKKLILQFILMSTFPHELKEELVNLPC</sequence>
<dbReference type="RefSeq" id="YP_009278402.1">
    <property type="nucleotide sequence ID" value="NC_031007.1"/>
</dbReference>
<dbReference type="GeneID" id="29061693"/>
<accession>A0A1B2ICF1</accession>
<organism evidence="1 2">
    <name type="scientific">Erwinia phage vB_EamM_EarlPhillipIV</name>
    <dbReference type="NCBI Taxonomy" id="1883372"/>
    <lineage>
        <taxon>Viruses</taxon>
        <taxon>Duplodnaviria</taxon>
        <taxon>Heunggongvirae</taxon>
        <taxon>Uroviricota</taxon>
        <taxon>Caudoviricetes</taxon>
        <taxon>Chimalliviridae</taxon>
        <taxon>Derbicusvirus</taxon>
        <taxon>Derbicusvirus derbicus</taxon>
    </lineage>
</organism>
<evidence type="ECO:0000313" key="2">
    <source>
        <dbReference type="Proteomes" id="UP000201594"/>
    </source>
</evidence>
<dbReference type="KEGG" id="vg:29061693"/>
<dbReference type="Proteomes" id="UP000201594">
    <property type="component" value="Segment"/>
</dbReference>